<name>A0A447IFX5_9HYPH</name>
<dbReference type="Gene3D" id="3.30.2310.20">
    <property type="entry name" value="RelE-like"/>
    <property type="match status" value="1"/>
</dbReference>
<sequence>MRLLWRPSAEEDRRAIFLYIATDNIAAAEALDDRIASCARQLLDFPGSGREGRISNTRELVIPGTRYLIVYSASQETTEIIRVLHTAQKWPPDEDSPEN</sequence>
<dbReference type="EMBL" id="UZWD01000044">
    <property type="protein sequence ID" value="VDS06387.1"/>
    <property type="molecule type" value="Genomic_DNA"/>
</dbReference>
<evidence type="ECO:0000256" key="1">
    <source>
        <dbReference type="ARBA" id="ARBA00006226"/>
    </source>
</evidence>
<comment type="similarity">
    <text evidence="1">Belongs to the RelE toxin family.</text>
</comment>
<dbReference type="InterPro" id="IPR051803">
    <property type="entry name" value="TA_system_RelE-like_toxin"/>
</dbReference>
<keyword evidence="4" id="KW-1185">Reference proteome</keyword>
<dbReference type="PANTHER" id="PTHR33755:SF6">
    <property type="entry name" value="PLASMID STABILIZATION SYSTEM PROTEIN"/>
    <property type="match status" value="1"/>
</dbReference>
<dbReference type="Pfam" id="PF05016">
    <property type="entry name" value="ParE_toxin"/>
    <property type="match status" value="1"/>
</dbReference>
<reference evidence="3 4" key="1">
    <citation type="submission" date="2018-12" db="EMBL/GenBank/DDBJ databases">
        <authorList>
            <person name="Criscuolo A."/>
        </authorList>
    </citation>
    <scope>NUCLEOTIDE SEQUENCE [LARGE SCALE GENOMIC DNA]</scope>
    <source>
        <strain evidence="3">ACIP1116281</strain>
    </source>
</reference>
<protein>
    <submittedName>
        <fullName evidence="3">Plasmid stabilization system protein</fullName>
    </submittedName>
</protein>
<dbReference type="OrthoDB" id="595470at2"/>
<dbReference type="PANTHER" id="PTHR33755">
    <property type="entry name" value="TOXIN PARE1-RELATED"/>
    <property type="match status" value="1"/>
</dbReference>
<organism evidence="3 4">
    <name type="scientific">Devosia equisanguinis</name>
    <dbReference type="NCBI Taxonomy" id="2490941"/>
    <lineage>
        <taxon>Bacteria</taxon>
        <taxon>Pseudomonadati</taxon>
        <taxon>Pseudomonadota</taxon>
        <taxon>Alphaproteobacteria</taxon>
        <taxon>Hyphomicrobiales</taxon>
        <taxon>Devosiaceae</taxon>
        <taxon>Devosia</taxon>
    </lineage>
</organism>
<gene>
    <name evidence="3" type="ORF">DEVEQU_03551</name>
</gene>
<proteinExistence type="inferred from homology"/>
<evidence type="ECO:0000313" key="3">
    <source>
        <dbReference type="EMBL" id="VDS06387.1"/>
    </source>
</evidence>
<evidence type="ECO:0000256" key="2">
    <source>
        <dbReference type="ARBA" id="ARBA00022649"/>
    </source>
</evidence>
<keyword evidence="2" id="KW-1277">Toxin-antitoxin system</keyword>
<dbReference type="NCBIfam" id="TIGR02385">
    <property type="entry name" value="RelE_StbE"/>
    <property type="match status" value="1"/>
</dbReference>
<dbReference type="AlphaFoldDB" id="A0A447IFX5"/>
<dbReference type="InterPro" id="IPR035093">
    <property type="entry name" value="RelE/ParE_toxin_dom_sf"/>
</dbReference>
<dbReference type="InterPro" id="IPR007712">
    <property type="entry name" value="RelE/ParE_toxin"/>
</dbReference>
<evidence type="ECO:0000313" key="4">
    <source>
        <dbReference type="Proteomes" id="UP000268844"/>
    </source>
</evidence>
<dbReference type="RefSeq" id="WP_126151904.1">
    <property type="nucleotide sequence ID" value="NZ_JBHTMH010000003.1"/>
</dbReference>
<accession>A0A447IFX5</accession>
<dbReference type="Proteomes" id="UP000268844">
    <property type="component" value="Unassembled WGS sequence"/>
</dbReference>